<evidence type="ECO:0000313" key="1">
    <source>
        <dbReference type="EMBL" id="GAG22450.1"/>
    </source>
</evidence>
<gene>
    <name evidence="1" type="ORF">S01H1_49458</name>
</gene>
<accession>X0VW05</accession>
<name>X0VW05_9ZZZZ</name>
<proteinExistence type="predicted"/>
<dbReference type="AlphaFoldDB" id="X0VW05"/>
<sequence>YVLSIAVVSAESAQPIVRLAVKGREEDGWYPLSRIQVSQ</sequence>
<comment type="caution">
    <text evidence="1">The sequence shown here is derived from an EMBL/GenBank/DDBJ whole genome shotgun (WGS) entry which is preliminary data.</text>
</comment>
<reference evidence="1" key="1">
    <citation type="journal article" date="2014" name="Front. Microbiol.">
        <title>High frequency of phylogenetically diverse reductive dehalogenase-homologous genes in deep subseafloor sedimentary metagenomes.</title>
        <authorList>
            <person name="Kawai M."/>
            <person name="Futagami T."/>
            <person name="Toyoda A."/>
            <person name="Takaki Y."/>
            <person name="Nishi S."/>
            <person name="Hori S."/>
            <person name="Arai W."/>
            <person name="Tsubouchi T."/>
            <person name="Morono Y."/>
            <person name="Uchiyama I."/>
            <person name="Ito T."/>
            <person name="Fujiyama A."/>
            <person name="Inagaki F."/>
            <person name="Takami H."/>
        </authorList>
    </citation>
    <scope>NUCLEOTIDE SEQUENCE</scope>
    <source>
        <strain evidence="1">Expedition CK06-06</strain>
    </source>
</reference>
<dbReference type="EMBL" id="BARS01031822">
    <property type="protein sequence ID" value="GAG22450.1"/>
    <property type="molecule type" value="Genomic_DNA"/>
</dbReference>
<organism evidence="1">
    <name type="scientific">marine sediment metagenome</name>
    <dbReference type="NCBI Taxonomy" id="412755"/>
    <lineage>
        <taxon>unclassified sequences</taxon>
        <taxon>metagenomes</taxon>
        <taxon>ecological metagenomes</taxon>
    </lineage>
</organism>
<feature type="non-terminal residue" evidence="1">
    <location>
        <position position="1"/>
    </location>
</feature>
<protein>
    <submittedName>
        <fullName evidence="1">Uncharacterized protein</fullName>
    </submittedName>
</protein>